<keyword evidence="1" id="KW-0472">Membrane</keyword>
<dbReference type="RefSeq" id="WP_152371287.1">
    <property type="nucleotide sequence ID" value="NZ_CP023693.1"/>
</dbReference>
<feature type="transmembrane region" description="Helical" evidence="1">
    <location>
        <begin position="20"/>
        <end position="39"/>
    </location>
</feature>
<evidence type="ECO:0000256" key="1">
    <source>
        <dbReference type="SAM" id="Phobius"/>
    </source>
</evidence>
<dbReference type="GeneID" id="95458283"/>
<feature type="transmembrane region" description="Helical" evidence="1">
    <location>
        <begin position="51"/>
        <end position="69"/>
    </location>
</feature>
<evidence type="ECO:0000313" key="3">
    <source>
        <dbReference type="Proteomes" id="UP000326029"/>
    </source>
</evidence>
<accession>A0ABX6BM02</accession>
<proteinExistence type="predicted"/>
<keyword evidence="3" id="KW-1185">Reference proteome</keyword>
<organism evidence="2 3">
    <name type="scientific">Streptomyces cinereoruber</name>
    <dbReference type="NCBI Taxonomy" id="67260"/>
    <lineage>
        <taxon>Bacteria</taxon>
        <taxon>Bacillati</taxon>
        <taxon>Actinomycetota</taxon>
        <taxon>Actinomycetes</taxon>
        <taxon>Kitasatosporales</taxon>
        <taxon>Streptomycetaceae</taxon>
        <taxon>Streptomyces</taxon>
    </lineage>
</organism>
<name>A0ABX6BM02_9ACTN</name>
<keyword evidence="1" id="KW-0812">Transmembrane</keyword>
<reference evidence="2 3" key="1">
    <citation type="submission" date="2017-09" db="EMBL/GenBank/DDBJ databases">
        <authorList>
            <person name="Lee N."/>
            <person name="Cho B.-K."/>
        </authorList>
    </citation>
    <scope>NUCLEOTIDE SEQUENCE [LARGE SCALE GENOMIC DNA]</scope>
    <source>
        <strain evidence="2 3">ATCC 19740</strain>
    </source>
</reference>
<feature type="transmembrane region" description="Helical" evidence="1">
    <location>
        <begin position="89"/>
        <end position="117"/>
    </location>
</feature>
<evidence type="ECO:0000313" key="2">
    <source>
        <dbReference type="EMBL" id="QEV36134.1"/>
    </source>
</evidence>
<sequence>MATQVTAHTERGFSFLRTAIVLQTLTLFLQAVSAGLLLTSSSGGTLHHAGARVMYGASMLYVLAAVLAWKPGGGSLRPVWHASGFLALASVQVVVGIAHVPAVHVPLGVLMFGLSVLAPARR</sequence>
<dbReference type="Proteomes" id="UP000326029">
    <property type="component" value="Chromosome"/>
</dbReference>
<gene>
    <name evidence="2" type="ORF">CP977_31480</name>
</gene>
<dbReference type="EMBL" id="CP023693">
    <property type="protein sequence ID" value="QEV36134.1"/>
    <property type="molecule type" value="Genomic_DNA"/>
</dbReference>
<protein>
    <submittedName>
        <fullName evidence="2">Uncharacterized protein</fullName>
    </submittedName>
</protein>
<keyword evidence="1" id="KW-1133">Transmembrane helix</keyword>